<dbReference type="GO" id="GO:0016020">
    <property type="term" value="C:membrane"/>
    <property type="evidence" value="ECO:0007669"/>
    <property type="project" value="InterPro"/>
</dbReference>
<reference evidence="2 3" key="1">
    <citation type="submission" date="2020-08" db="EMBL/GenBank/DDBJ databases">
        <title>Genomic Encyclopedia of Type Strains, Phase IV (KMG-IV): sequencing the most valuable type-strain genomes for metagenomic binning, comparative biology and taxonomic classification.</title>
        <authorList>
            <person name="Goeker M."/>
        </authorList>
    </citation>
    <scope>NUCLEOTIDE SEQUENCE [LARGE SCALE GENOMIC DNA]</scope>
    <source>
        <strain evidence="2 3">DSM 5391</strain>
    </source>
</reference>
<dbReference type="AlphaFoldDB" id="A0A7X0HT48"/>
<feature type="transmembrane region" description="Helical" evidence="1">
    <location>
        <begin position="256"/>
        <end position="273"/>
    </location>
</feature>
<evidence type="ECO:0000313" key="2">
    <source>
        <dbReference type="EMBL" id="MBB6445265.1"/>
    </source>
</evidence>
<keyword evidence="1" id="KW-0472">Membrane</keyword>
<dbReference type="NCBIfam" id="TIGR03082">
    <property type="entry name" value="Gneg_AbrB_dup"/>
    <property type="match status" value="2"/>
</dbReference>
<sequence>MNTHSRFSQSLLFIMISSIGGFLLSLTGIGIAWMLGTIILAAILNFRQPKFLKSADAAKGLPPYWLRIGQAVLAIEMGQKLNSSVFATFSEHFLTVSFMLLISIALSLGSGYILWKFTKTDLLTSLFATAPGGVATMPGIAEEVGANTAVVSIIQTLRIFVVVLTIPLIASSWLTAPEGQILVSTSGAEANITEFGLASLIGTFLLGAAAYGGYHAGKLLRLPAPWLVGGMLGVAALQSIYSFFTGHGIVAWWPDPIIIFSQIIIAASIGSRFQTHMFTGIGKTVLVSLLSTIGLVAAMFGCAFAVSKITGISFITSVLAFAPGGVAEMAATAVVLHADATFVVAVQVLRIVFVLLVLPPLFRAFNRRKIKQLPQEEVLVKKFIK</sequence>
<feature type="transmembrane region" description="Helical" evidence="1">
    <location>
        <begin position="285"/>
        <end position="306"/>
    </location>
</feature>
<dbReference type="RefSeq" id="WP_184525136.1">
    <property type="nucleotide sequence ID" value="NZ_JACHGK010000005.1"/>
</dbReference>
<keyword evidence="3" id="KW-1185">Reference proteome</keyword>
<feature type="transmembrane region" description="Helical" evidence="1">
    <location>
        <begin position="12"/>
        <end position="44"/>
    </location>
</feature>
<comment type="caution">
    <text evidence="2">The sequence shown here is derived from an EMBL/GenBank/DDBJ whole genome shotgun (WGS) entry which is preliminary data.</text>
</comment>
<feature type="transmembrane region" description="Helical" evidence="1">
    <location>
        <begin position="226"/>
        <end position="244"/>
    </location>
</feature>
<protein>
    <recommendedName>
        <fullName evidence="4">AbrB family transcriptional regulator</fullName>
    </recommendedName>
</protein>
<evidence type="ECO:0000256" key="1">
    <source>
        <dbReference type="SAM" id="Phobius"/>
    </source>
</evidence>
<name>A0A7X0HT48_9BACI</name>
<evidence type="ECO:0008006" key="4">
    <source>
        <dbReference type="Google" id="ProtNLM"/>
    </source>
</evidence>
<dbReference type="PANTHER" id="PTHR38457:SF1">
    <property type="entry name" value="REGULATOR ABRB-RELATED"/>
    <property type="match status" value="1"/>
</dbReference>
<keyword evidence="1" id="KW-0812">Transmembrane</keyword>
<gene>
    <name evidence="2" type="ORF">HNR53_001883</name>
</gene>
<feature type="transmembrane region" description="Helical" evidence="1">
    <location>
        <begin position="195"/>
        <end position="214"/>
    </location>
</feature>
<dbReference type="Pfam" id="PF05145">
    <property type="entry name" value="AbrB"/>
    <property type="match status" value="1"/>
</dbReference>
<keyword evidence="1" id="KW-1133">Transmembrane helix</keyword>
<dbReference type="EMBL" id="JACHGK010000005">
    <property type="protein sequence ID" value="MBB6445265.1"/>
    <property type="molecule type" value="Genomic_DNA"/>
</dbReference>
<dbReference type="GO" id="GO:0010468">
    <property type="term" value="P:regulation of gene expression"/>
    <property type="evidence" value="ECO:0007669"/>
    <property type="project" value="InterPro"/>
</dbReference>
<feature type="transmembrane region" description="Helical" evidence="1">
    <location>
        <begin position="153"/>
        <end position="174"/>
    </location>
</feature>
<feature type="transmembrane region" description="Helical" evidence="1">
    <location>
        <begin position="122"/>
        <end position="141"/>
    </location>
</feature>
<organism evidence="2 3">
    <name type="scientific">Bacillus benzoevorans</name>
    <dbReference type="NCBI Taxonomy" id="1456"/>
    <lineage>
        <taxon>Bacteria</taxon>
        <taxon>Bacillati</taxon>
        <taxon>Bacillota</taxon>
        <taxon>Bacilli</taxon>
        <taxon>Bacillales</taxon>
        <taxon>Bacillaceae</taxon>
        <taxon>Bacillus</taxon>
    </lineage>
</organism>
<dbReference type="PIRSF" id="PIRSF038991">
    <property type="entry name" value="Protein_AbrB"/>
    <property type="match status" value="1"/>
</dbReference>
<dbReference type="InterPro" id="IPR007820">
    <property type="entry name" value="AbrB_fam"/>
</dbReference>
<dbReference type="Proteomes" id="UP000531594">
    <property type="component" value="Unassembled WGS sequence"/>
</dbReference>
<evidence type="ECO:0000313" key="3">
    <source>
        <dbReference type="Proteomes" id="UP000531594"/>
    </source>
</evidence>
<feature type="transmembrane region" description="Helical" evidence="1">
    <location>
        <begin position="93"/>
        <end position="115"/>
    </location>
</feature>
<accession>A0A7X0HT48</accession>
<proteinExistence type="predicted"/>
<feature type="transmembrane region" description="Helical" evidence="1">
    <location>
        <begin position="342"/>
        <end position="362"/>
    </location>
</feature>
<feature type="transmembrane region" description="Helical" evidence="1">
    <location>
        <begin position="318"/>
        <end position="336"/>
    </location>
</feature>
<dbReference type="InterPro" id="IPR017516">
    <property type="entry name" value="AbrB_dup"/>
</dbReference>
<dbReference type="PANTHER" id="PTHR38457">
    <property type="entry name" value="REGULATOR ABRB-RELATED"/>
    <property type="match status" value="1"/>
</dbReference>